<dbReference type="GO" id="GO:0016747">
    <property type="term" value="F:acyltransferase activity, transferring groups other than amino-acyl groups"/>
    <property type="evidence" value="ECO:0007669"/>
    <property type="project" value="InterPro"/>
</dbReference>
<feature type="domain" description="SGNH" evidence="3">
    <location>
        <begin position="456"/>
        <end position="675"/>
    </location>
</feature>
<dbReference type="PANTHER" id="PTHR23028:SF53">
    <property type="entry name" value="ACYL_TRANSF_3 DOMAIN-CONTAINING PROTEIN"/>
    <property type="match status" value="1"/>
</dbReference>
<organism evidence="4 5">
    <name type="scientific">Demequina mangrovi</name>
    <dbReference type="NCBI Taxonomy" id="1043493"/>
    <lineage>
        <taxon>Bacteria</taxon>
        <taxon>Bacillati</taxon>
        <taxon>Actinomycetota</taxon>
        <taxon>Actinomycetes</taxon>
        <taxon>Micrococcales</taxon>
        <taxon>Demequinaceae</taxon>
        <taxon>Demequina</taxon>
    </lineage>
</organism>
<keyword evidence="4" id="KW-0378">Hydrolase</keyword>
<dbReference type="Pfam" id="PF19040">
    <property type="entry name" value="SGNH"/>
    <property type="match status" value="1"/>
</dbReference>
<feature type="transmembrane region" description="Helical" evidence="1">
    <location>
        <begin position="57"/>
        <end position="78"/>
    </location>
</feature>
<dbReference type="GO" id="GO:0016787">
    <property type="term" value="F:hydrolase activity"/>
    <property type="evidence" value="ECO:0007669"/>
    <property type="project" value="UniProtKB-KW"/>
</dbReference>
<evidence type="ECO:0000313" key="4">
    <source>
        <dbReference type="EMBL" id="SEJ39694.1"/>
    </source>
</evidence>
<keyword evidence="1" id="KW-1133">Transmembrane helix</keyword>
<keyword evidence="4" id="KW-0012">Acyltransferase</keyword>
<feature type="transmembrane region" description="Helical" evidence="1">
    <location>
        <begin position="312"/>
        <end position="338"/>
    </location>
</feature>
<feature type="transmembrane region" description="Helical" evidence="1">
    <location>
        <begin position="251"/>
        <end position="269"/>
    </location>
</feature>
<sequence length="694" mass="73140">MAGTVEARARAAVREDDTPIAPAETKAQFRPDIQGLRAIAILLVLVFHGGLSVVSGGYVGVDVFFVISGFLITGHLWNEIGATGRVRFGRFYARRARRILPASFVVLAATVVGVWWCVAPLQRSGQYEAIVWTAAYVPNLLFARWGTDYHADIAPSLVQHYWSLGVEEQFYLLWPLALVVGTFVARRSRGRLIALVGGVVALSLLGSALMTSTAPAFAFFGLPTRAWELGMGGLVALLLAAGRLRLGPRAGAGVGWVGIALIAYAAFGLTEHTPFPGVAALAPVGGAALLLIAGGAADIARWAPARMLGMRPMLFIGAISYSLYLVHWPIVVLPQFAIGYETRVPVWVTLGLSALAVPVAWLVYRFVETPFRFTPRIAGARPAWVFVCAAAASLAIAGASWALTQLSKSETLDAGETAPSAEIVVAPIGTPYVPSNLTPTIREARYDVTAVEEAPCHQDFGSVSIDGCAFGADNAAPTVALFGDSHAAQWGTPLEQLAGSGDIVLTSYTKSACPSADAVDPGALDCPGWRDAVIEKLQADPPDVILLANFATRYVGERDGATEWWAERLAAVIADLPAESAVVVIADTPFNPVREVPACLSQNLDTTAACALDREVTESLSAIGGSLGGADGVIDMTDYLCDAELCPAVVGDTLVYRDSNHMTATFSAMLAPALATALEEFTGGDARVEFAAEG</sequence>
<feature type="transmembrane region" description="Helical" evidence="1">
    <location>
        <begin position="275"/>
        <end position="300"/>
    </location>
</feature>
<feature type="transmembrane region" description="Helical" evidence="1">
    <location>
        <begin position="169"/>
        <end position="185"/>
    </location>
</feature>
<protein>
    <submittedName>
        <fullName evidence="4">Peptidoglycan/LPS O-acetylase OafA/YrhL, contains acyltransferase and SGNH-hydrolase domains</fullName>
    </submittedName>
</protein>
<keyword evidence="4" id="KW-0808">Transferase</keyword>
<accession>A0A1H6YIM7</accession>
<feature type="domain" description="Acyltransferase 3" evidence="2">
    <location>
        <begin position="32"/>
        <end position="365"/>
    </location>
</feature>
<keyword evidence="1" id="KW-0812">Transmembrane</keyword>
<dbReference type="EMBL" id="FNZI01000003">
    <property type="protein sequence ID" value="SEJ39694.1"/>
    <property type="molecule type" value="Genomic_DNA"/>
</dbReference>
<feature type="transmembrane region" description="Helical" evidence="1">
    <location>
        <begin position="99"/>
        <end position="118"/>
    </location>
</feature>
<dbReference type="Pfam" id="PF01757">
    <property type="entry name" value="Acyl_transf_3"/>
    <property type="match status" value="1"/>
</dbReference>
<dbReference type="GO" id="GO:0009103">
    <property type="term" value="P:lipopolysaccharide biosynthetic process"/>
    <property type="evidence" value="ECO:0007669"/>
    <property type="project" value="TreeGrafter"/>
</dbReference>
<dbReference type="Proteomes" id="UP000183315">
    <property type="component" value="Unassembled WGS sequence"/>
</dbReference>
<reference evidence="5" key="1">
    <citation type="submission" date="2016-10" db="EMBL/GenBank/DDBJ databases">
        <authorList>
            <person name="Varghese N."/>
        </authorList>
    </citation>
    <scope>NUCLEOTIDE SEQUENCE [LARGE SCALE GENOMIC DNA]</scope>
    <source>
        <strain evidence="5">DSM 24868</strain>
    </source>
</reference>
<evidence type="ECO:0000259" key="2">
    <source>
        <dbReference type="Pfam" id="PF01757"/>
    </source>
</evidence>
<dbReference type="eggNOG" id="COG1835">
    <property type="taxonomic scope" value="Bacteria"/>
</dbReference>
<evidence type="ECO:0000259" key="3">
    <source>
        <dbReference type="Pfam" id="PF19040"/>
    </source>
</evidence>
<dbReference type="PANTHER" id="PTHR23028">
    <property type="entry name" value="ACETYLTRANSFERASE"/>
    <property type="match status" value="1"/>
</dbReference>
<proteinExistence type="predicted"/>
<dbReference type="GO" id="GO:0016020">
    <property type="term" value="C:membrane"/>
    <property type="evidence" value="ECO:0007669"/>
    <property type="project" value="TreeGrafter"/>
</dbReference>
<feature type="transmembrane region" description="Helical" evidence="1">
    <location>
        <begin position="35"/>
        <end position="51"/>
    </location>
</feature>
<evidence type="ECO:0000313" key="5">
    <source>
        <dbReference type="Proteomes" id="UP000183315"/>
    </source>
</evidence>
<dbReference type="InterPro" id="IPR050879">
    <property type="entry name" value="Acyltransferase_3"/>
</dbReference>
<feature type="transmembrane region" description="Helical" evidence="1">
    <location>
        <begin position="384"/>
        <end position="403"/>
    </location>
</feature>
<dbReference type="AlphaFoldDB" id="A0A1H6YIM7"/>
<dbReference type="InterPro" id="IPR002656">
    <property type="entry name" value="Acyl_transf_3_dom"/>
</dbReference>
<feature type="transmembrane region" description="Helical" evidence="1">
    <location>
        <begin position="226"/>
        <end position="244"/>
    </location>
</feature>
<dbReference type="InterPro" id="IPR043968">
    <property type="entry name" value="SGNH"/>
</dbReference>
<evidence type="ECO:0000256" key="1">
    <source>
        <dbReference type="SAM" id="Phobius"/>
    </source>
</evidence>
<dbReference type="RefSeq" id="WP_052405615.1">
    <property type="nucleotide sequence ID" value="NZ_BBLU01000004.1"/>
</dbReference>
<feature type="transmembrane region" description="Helical" evidence="1">
    <location>
        <begin position="344"/>
        <end position="364"/>
    </location>
</feature>
<name>A0A1H6YIM7_9MICO</name>
<feature type="transmembrane region" description="Helical" evidence="1">
    <location>
        <begin position="192"/>
        <end position="220"/>
    </location>
</feature>
<keyword evidence="5" id="KW-1185">Reference proteome</keyword>
<dbReference type="OrthoDB" id="3404679at2"/>
<gene>
    <name evidence="4" type="ORF">SAMN05421637_1704</name>
</gene>
<keyword evidence="1" id="KW-0472">Membrane</keyword>